<dbReference type="Gene3D" id="3.30.300.30">
    <property type="match status" value="1"/>
</dbReference>
<dbReference type="InterPro" id="IPR000873">
    <property type="entry name" value="AMP-dep_synth/lig_dom"/>
</dbReference>
<dbReference type="Gene3D" id="3.40.50.12780">
    <property type="entry name" value="N-terminal domain of ligase-like"/>
    <property type="match status" value="1"/>
</dbReference>
<evidence type="ECO:0000313" key="3">
    <source>
        <dbReference type="Proteomes" id="UP001177527"/>
    </source>
</evidence>
<evidence type="ECO:0000259" key="1">
    <source>
        <dbReference type="Pfam" id="PF00501"/>
    </source>
</evidence>
<sequence length="451" mass="50619">MTPPLTLARWLTAPRPASTPIAWQDDCIWTLGHLRHDVARLIPQLQQHEGSRWALCLESSYLFLVALLATLHAGKTPVLPGHSRQSLLSEQRALFDGVISDSALDGSWPQLIITSAMTVAPHTPPLLALRDDATIELYTSGTTGQPKRVIKTVRHLDCEAALLADRFATRLAGTRVVSSVTHQHLYGLTFRIILPMALGLPLHAGMLWYSEQLAALAAEERYTFISSPAFLKRLDLQLPAPPMAMIVSAGGELSLQSAAQTAAWLKVWPDEIYGSSETGIVAWRQRQSEETHWQPFPGISFREEEAEVRVFSPLFADDNVLLLDDTLEFDTNGHFRLRGRRDRVVKIEEKRISLREVEQRLLALTGVREVAAVPLLRGDRTAIGVLLVLDDAARASWGKSQERTWRRTLRAWLEPVAIPRYWRVVDAIPVNSMNKRIDAQLQELFDETPRN</sequence>
<dbReference type="InterPro" id="IPR050237">
    <property type="entry name" value="ATP-dep_AMP-bd_enzyme"/>
</dbReference>
<dbReference type="Pfam" id="PF00501">
    <property type="entry name" value="AMP-binding"/>
    <property type="match status" value="1"/>
</dbReference>
<dbReference type="EMBL" id="CP123488">
    <property type="protein sequence ID" value="WGL54824.1"/>
    <property type="molecule type" value="Genomic_DNA"/>
</dbReference>
<dbReference type="Proteomes" id="UP001177527">
    <property type="component" value="Chromosome"/>
</dbReference>
<gene>
    <name evidence="2" type="ORF">QBD33_14265</name>
</gene>
<protein>
    <submittedName>
        <fullName evidence="2">AMP-binding protein</fullName>
    </submittedName>
</protein>
<name>A0AA95G2F8_KLUIN</name>
<dbReference type="PANTHER" id="PTHR43767:SF1">
    <property type="entry name" value="NONRIBOSOMAL PEPTIDE SYNTHASE PES1 (EUROFUNG)-RELATED"/>
    <property type="match status" value="1"/>
</dbReference>
<accession>A0AA95G2F8</accession>
<dbReference type="RefSeq" id="WP_280555856.1">
    <property type="nucleotide sequence ID" value="NZ_CP123488.1"/>
</dbReference>
<dbReference type="GO" id="GO:0016878">
    <property type="term" value="F:acid-thiol ligase activity"/>
    <property type="evidence" value="ECO:0007669"/>
    <property type="project" value="UniProtKB-ARBA"/>
</dbReference>
<evidence type="ECO:0000313" key="2">
    <source>
        <dbReference type="EMBL" id="WGL54824.1"/>
    </source>
</evidence>
<reference evidence="2" key="1">
    <citation type="submission" date="2023-04" db="EMBL/GenBank/DDBJ databases">
        <title>APH(3)-Id, a novel chromosomal aminoglycoside phosphotransferase, identified from an environmental isolate of Kluyvera intermedia DW18.</title>
        <authorList>
            <person name="Sha Y."/>
        </authorList>
    </citation>
    <scope>NUCLEOTIDE SEQUENCE</scope>
    <source>
        <strain evidence="2">DW18</strain>
    </source>
</reference>
<proteinExistence type="predicted"/>
<organism evidence="2 3">
    <name type="scientific">Kluyvera intermedia</name>
    <name type="common">Enterobacter intermedius</name>
    <dbReference type="NCBI Taxonomy" id="61648"/>
    <lineage>
        <taxon>Bacteria</taxon>
        <taxon>Pseudomonadati</taxon>
        <taxon>Pseudomonadota</taxon>
        <taxon>Gammaproteobacteria</taxon>
        <taxon>Enterobacterales</taxon>
        <taxon>Enterobacteriaceae</taxon>
        <taxon>Kluyvera</taxon>
    </lineage>
</organism>
<dbReference type="SUPFAM" id="SSF56801">
    <property type="entry name" value="Acetyl-CoA synthetase-like"/>
    <property type="match status" value="1"/>
</dbReference>
<dbReference type="InterPro" id="IPR042099">
    <property type="entry name" value="ANL_N_sf"/>
</dbReference>
<dbReference type="PANTHER" id="PTHR43767">
    <property type="entry name" value="LONG-CHAIN-FATTY-ACID--COA LIGASE"/>
    <property type="match status" value="1"/>
</dbReference>
<dbReference type="AlphaFoldDB" id="A0AA95G2F8"/>
<feature type="domain" description="AMP-dependent synthetase/ligase" evidence="1">
    <location>
        <begin position="28"/>
        <end position="302"/>
    </location>
</feature>
<dbReference type="InterPro" id="IPR045851">
    <property type="entry name" value="AMP-bd_C_sf"/>
</dbReference>